<protein>
    <submittedName>
        <fullName evidence="8">ARAD1B18326p</fullName>
    </submittedName>
</protein>
<evidence type="ECO:0000256" key="2">
    <source>
        <dbReference type="ARBA" id="ARBA00022692"/>
    </source>
</evidence>
<feature type="compositionally biased region" description="Basic and acidic residues" evidence="5">
    <location>
        <begin position="664"/>
        <end position="681"/>
    </location>
</feature>
<sequence>MSGHHTDTIEAYDEPVVNTWQWSKRKFFPHPAQQAKDYVFSLFPILQWIYRYNLTWLYGDLIAGITVGCVVVPQGMSYATIATLPTQIGLYASFVGVFIYCFFATSKDVSIGPVAVMSLQVSKVIQHVVSAHPEYANDTIFIATTLSLLCGSVALGIGVLRLGFILEFIPIPAVMGFMSGSALNIAVGQVPSLFGIQKRLDTRAATYEVIINFFKQLKHAKLDTAFGLVSLFVLYFIRWMVSFLSKRYPKASTPLFFIGVMRNGLVIIFATLISWGVCRHHKSHPPISIIKKVPSGLQDVGARNWDKQLMSDMASEIPVSTVVLLLEHIAISKSFGRINDYKINPNQELIAIGVTNLIGTFFNAYPATGSFSRSALKSKCGVRTPLAGIFTGAVVLLALYALTSAFYWIPNAALSAVIIHAVGDLIAHPRTTFKFWRTSPLEAVMFIGAILFSVFLSIESGIYFSIAASLVLLLVRVAFPSGTFLGRVEYVQVVNPVVNGVEELEGTDSKKGDELVTTKERPGSSDGSSLSQSQHSEVRTHHHHELPHYPNPDHTHEHRDYHSQPSEYTQYTTQHASMDVEEASSVRTHHPHRRFENRIKLHDRVKRYKWVPLSHKTVNPAVKIEPPPPGVIVFRPSESFTYPSCSRQCDRILDYARQVTRSGRDTAAEVKLGDRPWNDHGPRHRKPRTEPDERPILRAVVFDFSATPQADLTGVQALVDLKTALDKYANRQVEYHFVSIINPWIRRALLAQGFGTDEDASPERQYIQAGPRDPRFRGLAEGVFDGEEPDPRGKDKYKDEETRDTASGLSEHGEYVPLVGTNTPFFHFDIPDLEFDDE</sequence>
<dbReference type="GO" id="GO:0055085">
    <property type="term" value="P:transmembrane transport"/>
    <property type="evidence" value="ECO:0007669"/>
    <property type="project" value="InterPro"/>
</dbReference>
<feature type="transmembrane region" description="Helical" evidence="6">
    <location>
        <begin position="256"/>
        <end position="278"/>
    </location>
</feature>
<feature type="compositionally biased region" description="Low complexity" evidence="5">
    <location>
        <begin position="524"/>
        <end position="535"/>
    </location>
</feature>
<feature type="transmembrane region" description="Helical" evidence="6">
    <location>
        <begin position="382"/>
        <end position="402"/>
    </location>
</feature>
<organism evidence="8">
    <name type="scientific">Blastobotrys adeninivorans</name>
    <name type="common">Yeast</name>
    <name type="synonym">Arxula adeninivorans</name>
    <dbReference type="NCBI Taxonomy" id="409370"/>
    <lineage>
        <taxon>Eukaryota</taxon>
        <taxon>Fungi</taxon>
        <taxon>Dikarya</taxon>
        <taxon>Ascomycota</taxon>
        <taxon>Saccharomycotina</taxon>
        <taxon>Dipodascomycetes</taxon>
        <taxon>Dipodascales</taxon>
        <taxon>Trichomonascaceae</taxon>
        <taxon>Blastobotrys</taxon>
    </lineage>
</organism>
<dbReference type="PANTHER" id="PTHR11814">
    <property type="entry name" value="SULFATE TRANSPORTER"/>
    <property type="match status" value="1"/>
</dbReference>
<keyword evidence="4 6" id="KW-0472">Membrane</keyword>
<dbReference type="Gene3D" id="3.30.750.24">
    <property type="entry name" value="STAS domain"/>
    <property type="match status" value="1"/>
</dbReference>
<feature type="region of interest" description="Disordered" evidence="5">
    <location>
        <begin position="664"/>
        <end position="692"/>
    </location>
</feature>
<dbReference type="NCBIfam" id="TIGR00815">
    <property type="entry name" value="sulP"/>
    <property type="match status" value="1"/>
</dbReference>
<evidence type="ECO:0000256" key="6">
    <source>
        <dbReference type="SAM" id="Phobius"/>
    </source>
</evidence>
<accession>A0A060T6F8</accession>
<evidence type="ECO:0000256" key="4">
    <source>
        <dbReference type="ARBA" id="ARBA00023136"/>
    </source>
</evidence>
<gene>
    <name evidence="8" type="ORF">GNLVRS02_ARAD1B18326g</name>
</gene>
<feature type="compositionally biased region" description="Basic and acidic residues" evidence="5">
    <location>
        <begin position="789"/>
        <end position="804"/>
    </location>
</feature>
<feature type="region of interest" description="Disordered" evidence="5">
    <location>
        <begin position="504"/>
        <end position="576"/>
    </location>
</feature>
<evidence type="ECO:0000256" key="3">
    <source>
        <dbReference type="ARBA" id="ARBA00022989"/>
    </source>
</evidence>
<reference evidence="8" key="2">
    <citation type="submission" date="2014-06" db="EMBL/GenBank/DDBJ databases">
        <title>The complete genome of Blastobotrys (Arxula) adeninivorans LS3 - a yeast of biotechnological interest.</title>
        <authorList>
            <person name="Kunze G."/>
            <person name="Gaillardin C."/>
            <person name="Czernicka M."/>
            <person name="Durrens P."/>
            <person name="Martin T."/>
            <person name="Boer E."/>
            <person name="Gabaldon T."/>
            <person name="Cruz J."/>
            <person name="Talla E."/>
            <person name="Marck C."/>
            <person name="Goffeau A."/>
            <person name="Barbe V."/>
            <person name="Baret P."/>
            <person name="Baronian K."/>
            <person name="Beier S."/>
            <person name="Bleykasten C."/>
            <person name="Bode R."/>
            <person name="Casaregola S."/>
            <person name="Despons L."/>
            <person name="Fairhead C."/>
            <person name="Giersberg M."/>
            <person name="Gierski P."/>
            <person name="Hahnel U."/>
            <person name="Hartmann A."/>
            <person name="Jankowska D."/>
            <person name="Jubin C."/>
            <person name="Jung P."/>
            <person name="Lafontaine I."/>
            <person name="Leh-Louis V."/>
            <person name="Lemaire M."/>
            <person name="Marcet-Houben M."/>
            <person name="Mascher M."/>
            <person name="Morel G."/>
            <person name="Richard G.-F."/>
            <person name="Riechen J."/>
            <person name="Sacerdot C."/>
            <person name="Sarkar A."/>
            <person name="Savel G."/>
            <person name="Schacherer J."/>
            <person name="Sherman D."/>
            <person name="Straub M.-L."/>
            <person name="Stein N."/>
            <person name="Thierry A."/>
            <person name="Trautwein-Schult A."/>
            <person name="Westhof E."/>
            <person name="Worch S."/>
            <person name="Dujon B."/>
            <person name="Souciet J.-L."/>
            <person name="Wincker P."/>
            <person name="Scholz U."/>
            <person name="Neuveglise N."/>
        </authorList>
    </citation>
    <scope>NUCLEOTIDE SEQUENCE</scope>
    <source>
        <strain evidence="8">LS3</strain>
    </source>
</reference>
<comment type="subcellular location">
    <subcellularLocation>
        <location evidence="1">Membrane</location>
        <topology evidence="1">Multi-pass membrane protein</topology>
    </subcellularLocation>
</comment>
<feature type="transmembrane region" description="Helical" evidence="6">
    <location>
        <begin position="56"/>
        <end position="76"/>
    </location>
</feature>
<dbReference type="EMBL" id="HG937692">
    <property type="protein sequence ID" value="CDP36670.1"/>
    <property type="molecule type" value="Genomic_DNA"/>
</dbReference>
<feature type="region of interest" description="Disordered" evidence="5">
    <location>
        <begin position="757"/>
        <end position="815"/>
    </location>
</feature>
<proteinExistence type="predicted"/>
<name>A0A060T6F8_BLAAD</name>
<feature type="transmembrane region" description="Helical" evidence="6">
    <location>
        <begin position="225"/>
        <end position="244"/>
    </location>
</feature>
<feature type="compositionally biased region" description="Basic and acidic residues" evidence="5">
    <location>
        <begin position="507"/>
        <end position="523"/>
    </location>
</feature>
<dbReference type="InterPro" id="IPR002645">
    <property type="entry name" value="STAS_dom"/>
</dbReference>
<dbReference type="GO" id="GO:0016020">
    <property type="term" value="C:membrane"/>
    <property type="evidence" value="ECO:0007669"/>
    <property type="project" value="UniProtKB-SubCell"/>
</dbReference>
<evidence type="ECO:0000313" key="8">
    <source>
        <dbReference type="EMBL" id="CDP36670.1"/>
    </source>
</evidence>
<dbReference type="CDD" id="cd07042">
    <property type="entry name" value="STAS_SulP_like_sulfate_transporter"/>
    <property type="match status" value="1"/>
</dbReference>
<feature type="transmembrane region" description="Helical" evidence="6">
    <location>
        <begin position="88"/>
        <end position="105"/>
    </location>
</feature>
<evidence type="ECO:0000259" key="7">
    <source>
        <dbReference type="PROSITE" id="PS50801"/>
    </source>
</evidence>
<dbReference type="PROSITE" id="PS50801">
    <property type="entry name" value="STAS"/>
    <property type="match status" value="1"/>
</dbReference>
<keyword evidence="3 6" id="KW-1133">Transmembrane helix</keyword>
<dbReference type="AlphaFoldDB" id="A0A060T6F8"/>
<keyword evidence="2 6" id="KW-0812">Transmembrane</keyword>
<dbReference type="InterPro" id="IPR011547">
    <property type="entry name" value="SLC26A/SulP_dom"/>
</dbReference>
<evidence type="ECO:0000256" key="1">
    <source>
        <dbReference type="ARBA" id="ARBA00004141"/>
    </source>
</evidence>
<dbReference type="InterPro" id="IPR001902">
    <property type="entry name" value="SLC26A/SulP_fam"/>
</dbReference>
<reference evidence="8" key="1">
    <citation type="submission" date="2014-02" db="EMBL/GenBank/DDBJ databases">
        <authorList>
            <person name="Genoscope - CEA"/>
        </authorList>
    </citation>
    <scope>NUCLEOTIDE SEQUENCE</scope>
    <source>
        <strain evidence="8">LS3</strain>
    </source>
</reference>
<feature type="transmembrane region" description="Helical" evidence="6">
    <location>
        <begin position="439"/>
        <end position="456"/>
    </location>
</feature>
<feature type="compositionally biased region" description="Polar residues" evidence="5">
    <location>
        <begin position="563"/>
        <end position="576"/>
    </location>
</feature>
<feature type="transmembrane region" description="Helical" evidence="6">
    <location>
        <begin position="140"/>
        <end position="160"/>
    </location>
</feature>
<feature type="domain" description="STAS" evidence="7">
    <location>
        <begin position="629"/>
        <end position="754"/>
    </location>
</feature>
<evidence type="ECO:0000256" key="5">
    <source>
        <dbReference type="SAM" id="MobiDB-lite"/>
    </source>
</evidence>
<feature type="compositionally biased region" description="Basic and acidic residues" evidence="5">
    <location>
        <begin position="551"/>
        <end position="562"/>
    </location>
</feature>
<dbReference type="Pfam" id="PF00916">
    <property type="entry name" value="Sulfate_transp"/>
    <property type="match status" value="1"/>
</dbReference>
<dbReference type="PhylomeDB" id="A0A060T6F8"/>
<dbReference type="InterPro" id="IPR036513">
    <property type="entry name" value="STAS_dom_sf"/>
</dbReference>